<name>A0A9X5GUS7_9FIRM</name>
<dbReference type="Gene3D" id="3.40.50.150">
    <property type="entry name" value="Vaccinia Virus protein VP39"/>
    <property type="match status" value="1"/>
</dbReference>
<dbReference type="SUPFAM" id="SSF53335">
    <property type="entry name" value="S-adenosyl-L-methionine-dependent methyltransferases"/>
    <property type="match status" value="1"/>
</dbReference>
<dbReference type="Proteomes" id="UP001154420">
    <property type="component" value="Unassembled WGS sequence"/>
</dbReference>
<keyword evidence="2" id="KW-1185">Reference proteome</keyword>
<dbReference type="RefSeq" id="WP_160562100.1">
    <property type="nucleotide sequence ID" value="NZ_QZDT01000068.1"/>
</dbReference>
<accession>A0A9X5GUS7</accession>
<sequence>METIIPEMKKRGECFDVVNMDRILDMVLDAEQCVEMIKGLMTEKSILVIKVANNYSYLQQMLLRSGERKEEYWLDDPDHTGYFNREGLISLLEAGGFECMDFYGDTFVDFHLLNPITNYYERPEKGKFAHGTTVRLENLMHEISMEWTVEIYRMLGDVGFGKEIVGVFRKRAE</sequence>
<proteinExistence type="predicted"/>
<protein>
    <submittedName>
        <fullName evidence="1">Uncharacterized protein</fullName>
    </submittedName>
</protein>
<gene>
    <name evidence="1" type="ORF">D5281_22030</name>
</gene>
<comment type="caution">
    <text evidence="1">The sequence shown here is derived from an EMBL/GenBank/DDBJ whole genome shotgun (WGS) entry which is preliminary data.</text>
</comment>
<evidence type="ECO:0000313" key="2">
    <source>
        <dbReference type="Proteomes" id="UP001154420"/>
    </source>
</evidence>
<dbReference type="EMBL" id="QZDT01000068">
    <property type="protein sequence ID" value="NBJ95155.1"/>
    <property type="molecule type" value="Genomic_DNA"/>
</dbReference>
<evidence type="ECO:0000313" key="1">
    <source>
        <dbReference type="EMBL" id="NBJ95155.1"/>
    </source>
</evidence>
<dbReference type="InterPro" id="IPR029063">
    <property type="entry name" value="SAM-dependent_MTases_sf"/>
</dbReference>
<reference evidence="1" key="1">
    <citation type="submission" date="2018-09" db="EMBL/GenBank/DDBJ databases">
        <title>Murine metabolic-syndrome-specific gut microbial biobank.</title>
        <authorList>
            <person name="Liu C."/>
        </authorList>
    </citation>
    <scope>NUCLEOTIDE SEQUENCE</scope>
    <source>
        <strain evidence="1">D42-62</strain>
    </source>
</reference>
<organism evidence="1 2">
    <name type="scientific">Parablautia muri</name>
    <dbReference type="NCBI Taxonomy" id="2320879"/>
    <lineage>
        <taxon>Bacteria</taxon>
        <taxon>Bacillati</taxon>
        <taxon>Bacillota</taxon>
        <taxon>Clostridia</taxon>
        <taxon>Lachnospirales</taxon>
        <taxon>Lachnospiraceae</taxon>
        <taxon>Parablautia</taxon>
    </lineage>
</organism>
<dbReference type="OrthoDB" id="465705at2"/>
<dbReference type="AlphaFoldDB" id="A0A9X5GUS7"/>